<dbReference type="Proteomes" id="UP000823775">
    <property type="component" value="Unassembled WGS sequence"/>
</dbReference>
<reference evidence="3 4" key="1">
    <citation type="journal article" date="2021" name="BMC Genomics">
        <title>Datura genome reveals duplications of psychoactive alkaloid biosynthetic genes and high mutation rate following tissue culture.</title>
        <authorList>
            <person name="Rajewski A."/>
            <person name="Carter-House D."/>
            <person name="Stajich J."/>
            <person name="Litt A."/>
        </authorList>
    </citation>
    <scope>NUCLEOTIDE SEQUENCE [LARGE SCALE GENOMIC DNA]</scope>
    <source>
        <strain evidence="3">AR-01</strain>
    </source>
</reference>
<dbReference type="InterPro" id="IPR025558">
    <property type="entry name" value="DUF4283"/>
</dbReference>
<gene>
    <name evidence="3" type="ORF">HAX54_038048</name>
</gene>
<evidence type="ECO:0000313" key="3">
    <source>
        <dbReference type="EMBL" id="MCD7458384.1"/>
    </source>
</evidence>
<name>A0ABS8SHK8_DATST</name>
<feature type="region of interest" description="Disordered" evidence="1">
    <location>
        <begin position="1"/>
        <end position="24"/>
    </location>
</feature>
<dbReference type="PANTHER" id="PTHR31286:SF79">
    <property type="entry name" value="N-6 ADENINE-SPECIFIC DNA METHYLASE"/>
    <property type="match status" value="1"/>
</dbReference>
<sequence>MEVERNPLSISQFPPLPSKDGAMDKNSLEASCTEVNFSHLLNSKNLNNPLTPTTNIESITMRTSQYVNGVPVIQWSESEVQRMDVIEILQYDAVGKFFNGWPELEDLRKNIPKQCGIMGACRIRVLLNKHILIRCALQEDLVNLMSKSAYYINNKEGISFLMRPLIYDSFFRVDKETSQAMAWISFSNLLPTFFVKELLFSLASTGKATST</sequence>
<protein>
    <recommendedName>
        <fullName evidence="2">DUF4283 domain-containing protein</fullName>
    </recommendedName>
</protein>
<keyword evidence="4" id="KW-1185">Reference proteome</keyword>
<evidence type="ECO:0000259" key="2">
    <source>
        <dbReference type="Pfam" id="PF14111"/>
    </source>
</evidence>
<evidence type="ECO:0000256" key="1">
    <source>
        <dbReference type="SAM" id="MobiDB-lite"/>
    </source>
</evidence>
<dbReference type="Pfam" id="PF14111">
    <property type="entry name" value="DUF4283"/>
    <property type="match status" value="1"/>
</dbReference>
<dbReference type="PANTHER" id="PTHR31286">
    <property type="entry name" value="GLYCINE-RICH CELL WALL STRUCTURAL PROTEIN 1.8-LIKE"/>
    <property type="match status" value="1"/>
</dbReference>
<accession>A0ABS8SHK8</accession>
<organism evidence="3 4">
    <name type="scientific">Datura stramonium</name>
    <name type="common">Jimsonweed</name>
    <name type="synonym">Common thornapple</name>
    <dbReference type="NCBI Taxonomy" id="4076"/>
    <lineage>
        <taxon>Eukaryota</taxon>
        <taxon>Viridiplantae</taxon>
        <taxon>Streptophyta</taxon>
        <taxon>Embryophyta</taxon>
        <taxon>Tracheophyta</taxon>
        <taxon>Spermatophyta</taxon>
        <taxon>Magnoliopsida</taxon>
        <taxon>eudicotyledons</taxon>
        <taxon>Gunneridae</taxon>
        <taxon>Pentapetalae</taxon>
        <taxon>asterids</taxon>
        <taxon>lamiids</taxon>
        <taxon>Solanales</taxon>
        <taxon>Solanaceae</taxon>
        <taxon>Solanoideae</taxon>
        <taxon>Datureae</taxon>
        <taxon>Datura</taxon>
    </lineage>
</organism>
<proteinExistence type="predicted"/>
<feature type="domain" description="DUF4283" evidence="2">
    <location>
        <begin position="94"/>
        <end position="173"/>
    </location>
</feature>
<dbReference type="InterPro" id="IPR040256">
    <property type="entry name" value="At4g02000-like"/>
</dbReference>
<comment type="caution">
    <text evidence="3">The sequence shown here is derived from an EMBL/GenBank/DDBJ whole genome shotgun (WGS) entry which is preliminary data.</text>
</comment>
<dbReference type="EMBL" id="JACEIK010000517">
    <property type="protein sequence ID" value="MCD7458384.1"/>
    <property type="molecule type" value="Genomic_DNA"/>
</dbReference>
<evidence type="ECO:0000313" key="4">
    <source>
        <dbReference type="Proteomes" id="UP000823775"/>
    </source>
</evidence>